<dbReference type="EMBL" id="AM423553">
    <property type="protein sequence ID" value="CAN60086.1"/>
    <property type="molecule type" value="Genomic_DNA"/>
</dbReference>
<organism evidence="1">
    <name type="scientific">Vitis vinifera</name>
    <name type="common">Grape</name>
    <dbReference type="NCBI Taxonomy" id="29760"/>
    <lineage>
        <taxon>Eukaryota</taxon>
        <taxon>Viridiplantae</taxon>
        <taxon>Streptophyta</taxon>
        <taxon>Embryophyta</taxon>
        <taxon>Tracheophyta</taxon>
        <taxon>Spermatophyta</taxon>
        <taxon>Magnoliopsida</taxon>
        <taxon>eudicotyledons</taxon>
        <taxon>Gunneridae</taxon>
        <taxon>Pentapetalae</taxon>
        <taxon>rosids</taxon>
        <taxon>Vitales</taxon>
        <taxon>Vitaceae</taxon>
        <taxon>Viteae</taxon>
        <taxon>Vitis</taxon>
    </lineage>
</organism>
<proteinExistence type="predicted"/>
<name>A5AD57_VITVI</name>
<gene>
    <name evidence="1" type="ORF">VITISV_012519</name>
</gene>
<accession>A5AD57</accession>
<dbReference type="AlphaFoldDB" id="A5AD57"/>
<sequence>MLSDQGIRFKSLEIIRETDSPLPDDTWHAPLSGSTLSVPPKRTRGAYLYLGPPRGAYAHVHLAAAGIPGTRGINIGAFCGNSLILSTAKMSTPSRSRSSARGDEDYFEWREAIERRQLESER</sequence>
<protein>
    <submittedName>
        <fullName evidence="1">Uncharacterized protein</fullName>
    </submittedName>
</protein>
<evidence type="ECO:0000313" key="1">
    <source>
        <dbReference type="EMBL" id="CAN60086.1"/>
    </source>
</evidence>
<reference evidence="1" key="1">
    <citation type="journal article" date="2007" name="PLoS ONE">
        <title>The first genome sequence of an elite grapevine cultivar (Pinot noir Vitis vinifera L.): coping with a highly heterozygous genome.</title>
        <authorList>
            <person name="Velasco R."/>
            <person name="Zharkikh A."/>
            <person name="Troggio M."/>
            <person name="Cartwright D.A."/>
            <person name="Cestaro A."/>
            <person name="Pruss D."/>
            <person name="Pindo M."/>
            <person name="FitzGerald L.M."/>
            <person name="Vezzulli S."/>
            <person name="Reid J."/>
            <person name="Malacarne G."/>
            <person name="Iliev D."/>
            <person name="Coppola G."/>
            <person name="Wardell B."/>
            <person name="Micheletti D."/>
            <person name="Macalma T."/>
            <person name="Facci M."/>
            <person name="Mitchell J.T."/>
            <person name="Perazzolli M."/>
            <person name="Eldredge G."/>
            <person name="Gatto P."/>
            <person name="Oyzerski R."/>
            <person name="Moretto M."/>
            <person name="Gutin N."/>
            <person name="Stefanini M."/>
            <person name="Chen Y."/>
            <person name="Segala C."/>
            <person name="Davenport C."/>
            <person name="Dematte L."/>
            <person name="Mraz A."/>
            <person name="Battilana J."/>
            <person name="Stormo K."/>
            <person name="Costa F."/>
            <person name="Tao Q."/>
            <person name="Si-Ammour A."/>
            <person name="Harkins T."/>
            <person name="Lackey A."/>
            <person name="Perbost C."/>
            <person name="Taillon B."/>
            <person name="Stella A."/>
            <person name="Solovyev V."/>
            <person name="Fawcett J.A."/>
            <person name="Sterck L."/>
            <person name="Vandepoele K."/>
            <person name="Grando S.M."/>
            <person name="Toppo S."/>
            <person name="Moser C."/>
            <person name="Lanchbury J."/>
            <person name="Bogden R."/>
            <person name="Skolnick M."/>
            <person name="Sgaramella V."/>
            <person name="Bhatnagar S.K."/>
            <person name="Fontana P."/>
            <person name="Gutin A."/>
            <person name="Van de Peer Y."/>
            <person name="Salamini F."/>
            <person name="Viola R."/>
        </authorList>
    </citation>
    <scope>NUCLEOTIDE SEQUENCE</scope>
</reference>